<feature type="transmembrane region" description="Helical" evidence="10">
    <location>
        <begin position="338"/>
        <end position="362"/>
    </location>
</feature>
<dbReference type="EC" id="2.7.1.108" evidence="3"/>
<evidence type="ECO:0000256" key="1">
    <source>
        <dbReference type="ARBA" id="ARBA00004477"/>
    </source>
</evidence>
<feature type="transmembrane region" description="Helical" evidence="10">
    <location>
        <begin position="158"/>
        <end position="175"/>
    </location>
</feature>
<proteinExistence type="inferred from homology"/>
<keyword evidence="5 10" id="KW-0812">Transmembrane</keyword>
<comment type="caution">
    <text evidence="11">The sequence shown here is derived from an EMBL/GenBank/DDBJ whole genome shotgun (WGS) entry which is preliminary data.</text>
</comment>
<keyword evidence="6" id="KW-0418">Kinase</keyword>
<dbReference type="InterPro" id="IPR032974">
    <property type="entry name" value="Polypren_kinase"/>
</dbReference>
<dbReference type="Proteomes" id="UP001439008">
    <property type="component" value="Unassembled WGS sequence"/>
</dbReference>
<feature type="transmembrane region" description="Helical" evidence="10">
    <location>
        <begin position="306"/>
        <end position="326"/>
    </location>
</feature>
<gene>
    <name evidence="11" type="ORF">MHBO_001482</name>
</gene>
<evidence type="ECO:0000313" key="11">
    <source>
        <dbReference type="EMBL" id="MES1919698.1"/>
    </source>
</evidence>
<evidence type="ECO:0000256" key="5">
    <source>
        <dbReference type="ARBA" id="ARBA00022692"/>
    </source>
</evidence>
<feature type="transmembrane region" description="Helical" evidence="10">
    <location>
        <begin position="121"/>
        <end position="143"/>
    </location>
</feature>
<evidence type="ECO:0000256" key="4">
    <source>
        <dbReference type="ARBA" id="ARBA00022679"/>
    </source>
</evidence>
<dbReference type="PANTHER" id="PTHR13205">
    <property type="entry name" value="TRANSMEMBRANE PROTEIN 15-RELATED"/>
    <property type="match status" value="1"/>
</dbReference>
<evidence type="ECO:0000256" key="8">
    <source>
        <dbReference type="ARBA" id="ARBA00022989"/>
    </source>
</evidence>
<comment type="similarity">
    <text evidence="2">Belongs to the polyprenol kinase family.</text>
</comment>
<dbReference type="EMBL" id="JBDODL010000369">
    <property type="protein sequence ID" value="MES1919698.1"/>
    <property type="molecule type" value="Genomic_DNA"/>
</dbReference>
<keyword evidence="7" id="KW-0256">Endoplasmic reticulum</keyword>
<feature type="transmembrane region" description="Helical" evidence="10">
    <location>
        <begin position="374"/>
        <end position="395"/>
    </location>
</feature>
<evidence type="ECO:0000256" key="7">
    <source>
        <dbReference type="ARBA" id="ARBA00022824"/>
    </source>
</evidence>
<feature type="transmembrane region" description="Helical" evidence="10">
    <location>
        <begin position="428"/>
        <end position="444"/>
    </location>
</feature>
<keyword evidence="9 10" id="KW-0472">Membrane</keyword>
<sequence length="445" mass="50469">MFLLCSLSLNIFLLQKAKFAGKNDILSFFHFISGYFMLASTIATSIGYLTNAQNTPKKALFSLLSFSSTFSLHFVTSFPISRNLTEICFCFAVSVNIFLTDFIVTKINSLSAKSFLNGEDFIFAALSSLFFLFPIFLIIFHFFGYQLYNSVLASRNDLAVFESTVFLMHFVRFYILPKNKFAPKDVLVFAPFILWASTAIYSQKRLFLLTFWSILFLSMIKMAPQNRKAAPNSKKNFLKRKYFHFFVILFIAPALFADAIFLAFALYCAILSFVILEYIRRNHDFAFVAKVDSFYKRYKDDRDHDNIYLSHIYLLTGVSLPVFLQILHFGVPKTAFDFISALSGLTALGVLDAFAAISGILLKGKMRFENGKTVEGMLGGFLSALIFEILVYSALNSGLPDFSVLGKMVFPIISCSVFEAMSVQFDNLYIPIVLYSLNILFLVND</sequence>
<protein>
    <recommendedName>
        <fullName evidence="3">dolichol kinase</fullName>
        <ecNumber evidence="3">2.7.1.108</ecNumber>
    </recommendedName>
</protein>
<evidence type="ECO:0000256" key="10">
    <source>
        <dbReference type="SAM" id="Phobius"/>
    </source>
</evidence>
<feature type="transmembrane region" description="Helical" evidence="10">
    <location>
        <begin position="29"/>
        <end position="48"/>
    </location>
</feature>
<keyword evidence="12" id="KW-1185">Reference proteome</keyword>
<feature type="transmembrane region" description="Helical" evidence="10">
    <location>
        <begin position="243"/>
        <end position="276"/>
    </location>
</feature>
<accession>A0ABV2AJ35</accession>
<reference evidence="11 12" key="1">
    <citation type="journal article" date="2024" name="BMC Biol.">
        <title>Comparative genomics of Ascetosporea gives new insight into the evolutionary basis for animal parasitism in Rhizaria.</title>
        <authorList>
            <person name="Hiltunen Thoren M."/>
            <person name="Onut-Brannstrom I."/>
            <person name="Alfjorden A."/>
            <person name="Peckova H."/>
            <person name="Swords F."/>
            <person name="Hooper C."/>
            <person name="Holzer A.S."/>
            <person name="Bass D."/>
            <person name="Burki F."/>
        </authorList>
    </citation>
    <scope>NUCLEOTIDE SEQUENCE [LARGE SCALE GENOMIC DNA]</scope>
    <source>
        <strain evidence="11">20-A016</strain>
    </source>
</reference>
<name>A0ABV2AJ35_9EUKA</name>
<keyword evidence="4" id="KW-0808">Transferase</keyword>
<keyword evidence="8 10" id="KW-1133">Transmembrane helix</keyword>
<evidence type="ECO:0000256" key="9">
    <source>
        <dbReference type="ARBA" id="ARBA00023136"/>
    </source>
</evidence>
<feature type="transmembrane region" description="Helical" evidence="10">
    <location>
        <begin position="206"/>
        <end position="223"/>
    </location>
</feature>
<organism evidence="11 12">
    <name type="scientific">Bonamia ostreae</name>
    <dbReference type="NCBI Taxonomy" id="126728"/>
    <lineage>
        <taxon>Eukaryota</taxon>
        <taxon>Sar</taxon>
        <taxon>Rhizaria</taxon>
        <taxon>Endomyxa</taxon>
        <taxon>Ascetosporea</taxon>
        <taxon>Haplosporida</taxon>
        <taxon>Bonamia</taxon>
    </lineage>
</organism>
<evidence type="ECO:0000313" key="12">
    <source>
        <dbReference type="Proteomes" id="UP001439008"/>
    </source>
</evidence>
<evidence type="ECO:0000256" key="2">
    <source>
        <dbReference type="ARBA" id="ARBA00010794"/>
    </source>
</evidence>
<evidence type="ECO:0000256" key="6">
    <source>
        <dbReference type="ARBA" id="ARBA00022777"/>
    </source>
</evidence>
<dbReference type="PANTHER" id="PTHR13205:SF15">
    <property type="entry name" value="DOLICHOL KINASE"/>
    <property type="match status" value="1"/>
</dbReference>
<comment type="subcellular location">
    <subcellularLocation>
        <location evidence="1">Endoplasmic reticulum membrane</location>
        <topology evidence="1">Multi-pass membrane protein</topology>
    </subcellularLocation>
</comment>
<evidence type="ECO:0000256" key="3">
    <source>
        <dbReference type="ARBA" id="ARBA00012132"/>
    </source>
</evidence>